<comment type="pathway">
    <text evidence="3">Sphingolipid metabolism.</text>
</comment>
<evidence type="ECO:0000256" key="5">
    <source>
        <dbReference type="ARBA" id="ARBA00012699"/>
    </source>
</evidence>
<evidence type="ECO:0000256" key="9">
    <source>
        <dbReference type="ARBA" id="ARBA00022989"/>
    </source>
</evidence>
<evidence type="ECO:0000313" key="12">
    <source>
        <dbReference type="Proteomes" id="UP001652625"/>
    </source>
</evidence>
<accession>A0ABM4DFF4</accession>
<keyword evidence="10 11" id="KW-0472">Membrane</keyword>
<evidence type="ECO:0000256" key="6">
    <source>
        <dbReference type="ARBA" id="ARBA00022676"/>
    </source>
</evidence>
<feature type="transmembrane region" description="Helical" evidence="11">
    <location>
        <begin position="12"/>
        <end position="37"/>
    </location>
</feature>
<evidence type="ECO:0000256" key="4">
    <source>
        <dbReference type="ARBA" id="ARBA00006739"/>
    </source>
</evidence>
<evidence type="ECO:0000256" key="3">
    <source>
        <dbReference type="ARBA" id="ARBA00004991"/>
    </source>
</evidence>
<sequence>MYIKVLDINITFVGALAWLCIGLWIIVFLVHALALTYGKLYLYSWRKLKDKGNVKDLPAVSIIKTVAGNNSNILSNLETVFLLEYPKFEVLICVQEEKNELIPKIEEMMHDHPNVDSRIFVGAQSIGVNPKINNMIQCYDSIKYEYFWICDSNILLHKESLLEIGYHLKPDVGLVHQLPYVGHNDQSFGSCFEKIHFGTQHARWYLAFYALGIPCVNGMSNIIKKKFLDDVGGLRPFSKYIAEDFFIGMSFSSRQIKILLSTEPAIQSTTGVTVEKFINRMTRWQKLRLTMLASSFFEPFIECFLLGFLASMSLWFLDVASFFVAFVSHVTAWFLLDQLLLLIIEKKYSRLPPFFQRSYAWLLRELYTYRIFYNALFDREIHWNNTTFTLKYGGIAVSSEKKS</sequence>
<dbReference type="PANTHER" id="PTHR12726">
    <property type="entry name" value="CERAMIDE GLUCOSYLTRANSFERASE"/>
    <property type="match status" value="1"/>
</dbReference>
<evidence type="ECO:0000256" key="11">
    <source>
        <dbReference type="SAM" id="Phobius"/>
    </source>
</evidence>
<protein>
    <recommendedName>
        <fullName evidence="5">ceramide glucosyltransferase</fullName>
        <ecNumber evidence="5">2.4.1.80</ecNumber>
    </recommendedName>
</protein>
<evidence type="ECO:0000256" key="10">
    <source>
        <dbReference type="ARBA" id="ARBA00023136"/>
    </source>
</evidence>
<feature type="transmembrane region" description="Helical" evidence="11">
    <location>
        <begin position="289"/>
        <end position="316"/>
    </location>
</feature>
<organism evidence="12 13">
    <name type="scientific">Hydra vulgaris</name>
    <name type="common">Hydra</name>
    <name type="synonym">Hydra attenuata</name>
    <dbReference type="NCBI Taxonomy" id="6087"/>
    <lineage>
        <taxon>Eukaryota</taxon>
        <taxon>Metazoa</taxon>
        <taxon>Cnidaria</taxon>
        <taxon>Hydrozoa</taxon>
        <taxon>Hydroidolina</taxon>
        <taxon>Anthoathecata</taxon>
        <taxon>Aplanulata</taxon>
        <taxon>Hydridae</taxon>
        <taxon>Hydra</taxon>
    </lineage>
</organism>
<keyword evidence="12" id="KW-1185">Reference proteome</keyword>
<keyword evidence="9 11" id="KW-1133">Transmembrane helix</keyword>
<evidence type="ECO:0000256" key="1">
    <source>
        <dbReference type="ARBA" id="ARBA00004141"/>
    </source>
</evidence>
<dbReference type="SUPFAM" id="SSF53448">
    <property type="entry name" value="Nucleotide-diphospho-sugar transferases"/>
    <property type="match status" value="1"/>
</dbReference>
<comment type="similarity">
    <text evidence="4">Belongs to the glycosyltransferase 2 family.</text>
</comment>
<evidence type="ECO:0000256" key="7">
    <source>
        <dbReference type="ARBA" id="ARBA00022679"/>
    </source>
</evidence>
<reference evidence="13" key="1">
    <citation type="submission" date="2025-08" db="UniProtKB">
        <authorList>
            <consortium name="RefSeq"/>
        </authorList>
    </citation>
    <scope>IDENTIFICATION</scope>
</reference>
<evidence type="ECO:0000256" key="2">
    <source>
        <dbReference type="ARBA" id="ARBA00004760"/>
    </source>
</evidence>
<dbReference type="Pfam" id="PF13506">
    <property type="entry name" value="Glyco_transf_21"/>
    <property type="match status" value="1"/>
</dbReference>
<dbReference type="InterPro" id="IPR029044">
    <property type="entry name" value="Nucleotide-diphossugar_trans"/>
</dbReference>
<dbReference type="EC" id="2.4.1.80" evidence="5"/>
<comment type="subcellular location">
    <subcellularLocation>
        <location evidence="1">Membrane</location>
        <topology evidence="1">Multi-pass membrane protein</topology>
    </subcellularLocation>
</comment>
<feature type="transmembrane region" description="Helical" evidence="11">
    <location>
        <begin position="322"/>
        <end position="344"/>
    </location>
</feature>
<dbReference type="GeneID" id="101234883"/>
<name>A0ABM4DFF4_HYDVU</name>
<evidence type="ECO:0000313" key="13">
    <source>
        <dbReference type="RefSeq" id="XP_065673153.1"/>
    </source>
</evidence>
<gene>
    <name evidence="13" type="primary">LOC101234883</name>
</gene>
<dbReference type="PANTHER" id="PTHR12726:SF0">
    <property type="entry name" value="CERAMIDE GLUCOSYLTRANSFERASE"/>
    <property type="match status" value="1"/>
</dbReference>
<comment type="pathway">
    <text evidence="2">Lipid metabolism; sphingolipid metabolism.</text>
</comment>
<dbReference type="InterPro" id="IPR025993">
    <property type="entry name" value="Ceramide_glucosylTrfase"/>
</dbReference>
<keyword evidence="7" id="KW-0808">Transferase</keyword>
<dbReference type="RefSeq" id="XP_065673153.1">
    <property type="nucleotide sequence ID" value="XM_065817081.1"/>
</dbReference>
<proteinExistence type="inferred from homology"/>
<dbReference type="Proteomes" id="UP001652625">
    <property type="component" value="Chromosome 14"/>
</dbReference>
<dbReference type="Gene3D" id="3.90.550.10">
    <property type="entry name" value="Spore Coat Polysaccharide Biosynthesis Protein SpsA, Chain A"/>
    <property type="match status" value="1"/>
</dbReference>
<evidence type="ECO:0000256" key="8">
    <source>
        <dbReference type="ARBA" id="ARBA00022692"/>
    </source>
</evidence>
<keyword evidence="8 11" id="KW-0812">Transmembrane</keyword>
<keyword evidence="6" id="KW-0328">Glycosyltransferase</keyword>